<evidence type="ECO:0000313" key="4">
    <source>
        <dbReference type="EMBL" id="MBA2882680.1"/>
    </source>
</evidence>
<feature type="domain" description="Response regulatory" evidence="3">
    <location>
        <begin position="4"/>
        <end position="123"/>
    </location>
</feature>
<dbReference type="SMART" id="SM00448">
    <property type="entry name" value="REC"/>
    <property type="match status" value="1"/>
</dbReference>
<comment type="caution">
    <text evidence="4">The sequence shown here is derived from an EMBL/GenBank/DDBJ whole genome shotgun (WGS) entry which is preliminary data.</text>
</comment>
<keyword evidence="5" id="KW-1185">Reference proteome</keyword>
<reference evidence="4 5" key="1">
    <citation type="submission" date="2020-07" db="EMBL/GenBank/DDBJ databases">
        <title>Genomic Encyclopedia of Type Strains, Phase IV (KMG-IV): sequencing the most valuable type-strain genomes for metagenomic binning, comparative biology and taxonomic classification.</title>
        <authorList>
            <person name="Goeker M."/>
        </authorList>
    </citation>
    <scope>NUCLEOTIDE SEQUENCE [LARGE SCALE GENOMIC DNA]</scope>
    <source>
        <strain evidence="4 5">DSM 17721</strain>
    </source>
</reference>
<feature type="modified residue" description="4-aspartylphosphate" evidence="2">
    <location>
        <position position="56"/>
    </location>
</feature>
<dbReference type="SUPFAM" id="SSF52172">
    <property type="entry name" value="CheY-like"/>
    <property type="match status" value="1"/>
</dbReference>
<dbReference type="InterPro" id="IPR001789">
    <property type="entry name" value="Sig_transdc_resp-reg_receiver"/>
</dbReference>
<protein>
    <submittedName>
        <fullName evidence="4">Two-component system chemotaxis response regulator CheY</fullName>
    </submittedName>
</protein>
<sequence>MGYNVLIVDNSVIIRKMVAKTLGISDLDISGYYYAENGRQALEQLDENWIDIVFADINMPVMNGIEMIEEMNKKDLLTTIPVVVISTERSRERIDRLKSMGIGAYLQKPFVPEEFARVVKDLLQ</sequence>
<organism evidence="4 5">
    <name type="scientific">Desulfosalsimonas propionicica</name>
    <dbReference type="NCBI Taxonomy" id="332175"/>
    <lineage>
        <taxon>Bacteria</taxon>
        <taxon>Pseudomonadati</taxon>
        <taxon>Thermodesulfobacteriota</taxon>
        <taxon>Desulfobacteria</taxon>
        <taxon>Desulfobacterales</taxon>
        <taxon>Desulfosalsimonadaceae</taxon>
        <taxon>Desulfosalsimonas</taxon>
    </lineage>
</organism>
<dbReference type="Proteomes" id="UP000525298">
    <property type="component" value="Unassembled WGS sequence"/>
</dbReference>
<dbReference type="PROSITE" id="PS50110">
    <property type="entry name" value="RESPONSE_REGULATORY"/>
    <property type="match status" value="1"/>
</dbReference>
<dbReference type="RefSeq" id="WP_181552310.1">
    <property type="nucleotide sequence ID" value="NZ_JACDUS010000011.1"/>
</dbReference>
<dbReference type="PANTHER" id="PTHR44591">
    <property type="entry name" value="STRESS RESPONSE REGULATOR PROTEIN 1"/>
    <property type="match status" value="1"/>
</dbReference>
<dbReference type="PANTHER" id="PTHR44591:SF24">
    <property type="entry name" value="PROTEIN-GLUTAMATE METHYLESTERASE_PROTEIN-GLUTAMINE GLUTAMINASE 1"/>
    <property type="match status" value="1"/>
</dbReference>
<proteinExistence type="predicted"/>
<dbReference type="AlphaFoldDB" id="A0A7W0HLU6"/>
<gene>
    <name evidence="4" type="ORF">HNR65_003034</name>
</gene>
<dbReference type="GO" id="GO:0000160">
    <property type="term" value="P:phosphorelay signal transduction system"/>
    <property type="evidence" value="ECO:0007669"/>
    <property type="project" value="InterPro"/>
</dbReference>
<accession>A0A7W0HLU6</accession>
<keyword evidence="1 2" id="KW-0597">Phosphoprotein</keyword>
<dbReference type="InterPro" id="IPR050595">
    <property type="entry name" value="Bact_response_regulator"/>
</dbReference>
<evidence type="ECO:0000256" key="2">
    <source>
        <dbReference type="PROSITE-ProRule" id="PRU00169"/>
    </source>
</evidence>
<dbReference type="EMBL" id="JACDUS010000011">
    <property type="protein sequence ID" value="MBA2882680.1"/>
    <property type="molecule type" value="Genomic_DNA"/>
</dbReference>
<evidence type="ECO:0000313" key="5">
    <source>
        <dbReference type="Proteomes" id="UP000525298"/>
    </source>
</evidence>
<dbReference type="InterPro" id="IPR011006">
    <property type="entry name" value="CheY-like_superfamily"/>
</dbReference>
<evidence type="ECO:0000259" key="3">
    <source>
        <dbReference type="PROSITE" id="PS50110"/>
    </source>
</evidence>
<dbReference type="Gene3D" id="3.40.50.2300">
    <property type="match status" value="1"/>
</dbReference>
<dbReference type="Pfam" id="PF00072">
    <property type="entry name" value="Response_reg"/>
    <property type="match status" value="1"/>
</dbReference>
<name>A0A7W0HLU6_9BACT</name>
<evidence type="ECO:0000256" key="1">
    <source>
        <dbReference type="ARBA" id="ARBA00022553"/>
    </source>
</evidence>